<accession>A0ACC1CMS7</accession>
<protein>
    <submittedName>
        <fullName evidence="1">Uncharacterized protein</fullName>
    </submittedName>
</protein>
<comment type="caution">
    <text evidence="1">The sequence shown here is derived from an EMBL/GenBank/DDBJ whole genome shotgun (WGS) entry which is preliminary data.</text>
</comment>
<organism evidence="1 2">
    <name type="scientific">Dendrolimus kikuchii</name>
    <dbReference type="NCBI Taxonomy" id="765133"/>
    <lineage>
        <taxon>Eukaryota</taxon>
        <taxon>Metazoa</taxon>
        <taxon>Ecdysozoa</taxon>
        <taxon>Arthropoda</taxon>
        <taxon>Hexapoda</taxon>
        <taxon>Insecta</taxon>
        <taxon>Pterygota</taxon>
        <taxon>Neoptera</taxon>
        <taxon>Endopterygota</taxon>
        <taxon>Lepidoptera</taxon>
        <taxon>Glossata</taxon>
        <taxon>Ditrysia</taxon>
        <taxon>Bombycoidea</taxon>
        <taxon>Lasiocampidae</taxon>
        <taxon>Dendrolimus</taxon>
    </lineage>
</organism>
<evidence type="ECO:0000313" key="1">
    <source>
        <dbReference type="EMBL" id="KAJ0172924.1"/>
    </source>
</evidence>
<sequence>MSDSSSEEDLSRFKDVVDTSFTKEFTENKAAIVKKSINQKSERYLHEATHYNDVKVPEEMQKHIGAKLSAIIKKKYEFTEVQKNDPESQTDNILGGVKLFKDSNGFLSCHDVIDISTEMHNHKSKKHKRRRKQIEDNGLSEQEKINYAVVSGDHILSKEDTKRWNSRRKEKVFKYKSNKGSKVLISVE</sequence>
<evidence type="ECO:0000313" key="2">
    <source>
        <dbReference type="Proteomes" id="UP000824533"/>
    </source>
</evidence>
<keyword evidence="2" id="KW-1185">Reference proteome</keyword>
<dbReference type="Proteomes" id="UP000824533">
    <property type="component" value="Linkage Group LG20"/>
</dbReference>
<dbReference type="EMBL" id="CM034406">
    <property type="protein sequence ID" value="KAJ0172924.1"/>
    <property type="molecule type" value="Genomic_DNA"/>
</dbReference>
<name>A0ACC1CMS7_9NEOP</name>
<reference evidence="1 2" key="1">
    <citation type="journal article" date="2021" name="Front. Genet.">
        <title>Chromosome-Level Genome Assembly Reveals Significant Gene Expansion in the Toll and IMD Signaling Pathways of Dendrolimus kikuchii.</title>
        <authorList>
            <person name="Zhou J."/>
            <person name="Wu P."/>
            <person name="Xiong Z."/>
            <person name="Liu N."/>
            <person name="Zhao N."/>
            <person name="Ji M."/>
            <person name="Qiu Y."/>
            <person name="Yang B."/>
        </authorList>
    </citation>
    <scope>NUCLEOTIDE SEQUENCE [LARGE SCALE GENOMIC DNA]</scope>
    <source>
        <strain evidence="1">Ann1</strain>
    </source>
</reference>
<proteinExistence type="predicted"/>
<gene>
    <name evidence="1" type="ORF">K1T71_011100</name>
</gene>